<feature type="coiled-coil region" evidence="9">
    <location>
        <begin position="123"/>
        <end position="150"/>
    </location>
</feature>
<dbReference type="SMART" id="SM00088">
    <property type="entry name" value="PINT"/>
    <property type="match status" value="1"/>
</dbReference>
<organism evidence="11 12">
    <name type="scientific">Limulus polyphemus</name>
    <name type="common">Atlantic horseshoe crab</name>
    <dbReference type="NCBI Taxonomy" id="6850"/>
    <lineage>
        <taxon>Eukaryota</taxon>
        <taxon>Metazoa</taxon>
        <taxon>Ecdysozoa</taxon>
        <taxon>Arthropoda</taxon>
        <taxon>Chelicerata</taxon>
        <taxon>Merostomata</taxon>
        <taxon>Xiphosura</taxon>
        <taxon>Limulidae</taxon>
        <taxon>Limulus</taxon>
    </lineage>
</organism>
<proteinExistence type="inferred from homology"/>
<dbReference type="PANTHER" id="PTHR10539">
    <property type="entry name" value="26S PROTEASOME NON-ATPASE REGULATORY SUBUNIT 13"/>
    <property type="match status" value="1"/>
</dbReference>
<comment type="subunit">
    <text evidence="3">Component of the 19S proteasome regulatory particle complex. The 26S proteasome consists of a 20S core particle (CP) and two 19S regulatory subunits (RP). The regulatory particle is made of a lid composed of 9 subunits including PSMD13, a base containing 6 ATPases and few additional components.</text>
</comment>
<evidence type="ECO:0000256" key="8">
    <source>
        <dbReference type="ARBA" id="ARBA00032323"/>
    </source>
</evidence>
<dbReference type="Proteomes" id="UP000694941">
    <property type="component" value="Unplaced"/>
</dbReference>
<dbReference type="Pfam" id="PF22037">
    <property type="entry name" value="PSD13_N"/>
    <property type="match status" value="1"/>
</dbReference>
<reference evidence="12" key="1">
    <citation type="submission" date="2025-08" db="UniProtKB">
        <authorList>
            <consortium name="RefSeq"/>
        </authorList>
    </citation>
    <scope>IDENTIFICATION</scope>
    <source>
        <tissue evidence="12">Muscle</tissue>
    </source>
</reference>
<dbReference type="InterPro" id="IPR054179">
    <property type="entry name" value="PSD13_N"/>
</dbReference>
<keyword evidence="5" id="KW-0647">Proteasome</keyword>
<dbReference type="SUPFAM" id="SSF46785">
    <property type="entry name" value="Winged helix' DNA-binding domain"/>
    <property type="match status" value="1"/>
</dbReference>
<evidence type="ECO:0000313" key="11">
    <source>
        <dbReference type="Proteomes" id="UP000694941"/>
    </source>
</evidence>
<protein>
    <recommendedName>
        <fullName evidence="4">26S proteasome non-ATPase regulatory subunit 13</fullName>
    </recommendedName>
    <alternativeName>
        <fullName evidence="6">26S proteasome regulatory subunit RPN9</fullName>
    </alternativeName>
    <alternativeName>
        <fullName evidence="8">26S proteasome regulatory subunit S11</fullName>
    </alternativeName>
    <alternativeName>
        <fullName evidence="7">26S proteasome regulatory subunit p40.5</fullName>
    </alternativeName>
</protein>
<evidence type="ECO:0000256" key="5">
    <source>
        <dbReference type="ARBA" id="ARBA00022942"/>
    </source>
</evidence>
<dbReference type="PANTHER" id="PTHR10539:SF0">
    <property type="entry name" value="26S PROTEASOME NON-ATPASE REGULATORY SUBUNIT 13"/>
    <property type="match status" value="1"/>
</dbReference>
<feature type="domain" description="PCI" evidence="10">
    <location>
        <begin position="173"/>
        <end position="340"/>
    </location>
</feature>
<evidence type="ECO:0000313" key="12">
    <source>
        <dbReference type="RefSeq" id="XP_013785777.1"/>
    </source>
</evidence>
<keyword evidence="11" id="KW-1185">Reference proteome</keyword>
<evidence type="ECO:0000256" key="1">
    <source>
        <dbReference type="ARBA" id="ARBA00002362"/>
    </source>
</evidence>
<dbReference type="GeneID" id="106469814"/>
<comment type="similarity">
    <text evidence="2">Belongs to the proteasome subunit S11 family.</text>
</comment>
<evidence type="ECO:0000259" key="10">
    <source>
        <dbReference type="PROSITE" id="PS50250"/>
    </source>
</evidence>
<evidence type="ECO:0000256" key="7">
    <source>
        <dbReference type="ARBA" id="ARBA00031303"/>
    </source>
</evidence>
<dbReference type="Pfam" id="PF01399">
    <property type="entry name" value="PCI"/>
    <property type="match status" value="1"/>
</dbReference>
<comment type="function">
    <text evidence="1">Component of the 26S proteasome, a multiprotein complex involved in the ATP-dependent degradation of ubiquitinated proteins. This complex plays a key role in the maintenance of protein homeostasis by removing misfolded or damaged proteins, which could impair cellular functions, and by removing proteins whose functions are no longer required. Therefore, the proteasome participates in numerous cellular processes, including cell cycle progression, apoptosis, or DNA damage repair.</text>
</comment>
<sequence length="378" mass="43785">MPIDVNAFLSAQQNSSSPELSQEWTVLEEYYNKRLWHQLTMKLLEFVKLPQLQNEDIMLKLYMNFIVDFENKINLLSLVEIIYIVAKQIKDHDKCVDFVTKVKEKVKARTEAVVLCNIIIGHLKLTKREMEGVKKILEETEELIDSLEGITSVHGRYYQLCSDYNQVIGNHAQYYREALRYLGCTELTDISAEEQVSRAFTLCLAALLGEGVYNFGELLAHPILDSLRGSDKQWVIDLLYAFNSGNIDRFEEMKSSWKTQPDLAARELALRQKISLLCLMEMTFKRPGNHRILKFSDIASETKLPVEEVELLVMKALSLDLVRGAIDQVDKKVHMYWVQPRVLDRNQIGGMKERLEHWCQDVQSMEILLENKAHDILT</sequence>
<dbReference type="InterPro" id="IPR035298">
    <property type="entry name" value="PSMD13"/>
</dbReference>
<accession>A0ABM1BNW0</accession>
<evidence type="ECO:0000256" key="6">
    <source>
        <dbReference type="ARBA" id="ARBA00029749"/>
    </source>
</evidence>
<name>A0ABM1BNW0_LIMPO</name>
<dbReference type="InterPro" id="IPR036390">
    <property type="entry name" value="WH_DNA-bd_sf"/>
</dbReference>
<dbReference type="RefSeq" id="XP_013785777.1">
    <property type="nucleotide sequence ID" value="XM_013930323.2"/>
</dbReference>
<evidence type="ECO:0000256" key="9">
    <source>
        <dbReference type="SAM" id="Coils"/>
    </source>
</evidence>
<dbReference type="PROSITE" id="PS50250">
    <property type="entry name" value="PCI"/>
    <property type="match status" value="1"/>
</dbReference>
<evidence type="ECO:0000256" key="2">
    <source>
        <dbReference type="ARBA" id="ARBA00006207"/>
    </source>
</evidence>
<dbReference type="InterPro" id="IPR000717">
    <property type="entry name" value="PCI_dom"/>
</dbReference>
<evidence type="ECO:0000256" key="3">
    <source>
        <dbReference type="ARBA" id="ARBA00011441"/>
    </source>
</evidence>
<gene>
    <name evidence="12" type="primary">LOC106469814</name>
</gene>
<keyword evidence="9" id="KW-0175">Coiled coil</keyword>
<evidence type="ECO:0000256" key="4">
    <source>
        <dbReference type="ARBA" id="ARBA00015732"/>
    </source>
</evidence>